<dbReference type="Proteomes" id="UP000222788">
    <property type="component" value="Unassembled WGS sequence"/>
</dbReference>
<dbReference type="Gene3D" id="3.20.20.30">
    <property type="entry name" value="Luciferase-like domain"/>
    <property type="match status" value="1"/>
</dbReference>
<evidence type="ECO:0000313" key="3">
    <source>
        <dbReference type="EMBL" id="PHH55921.1"/>
    </source>
</evidence>
<keyword evidence="3" id="KW-0560">Oxidoreductase</keyword>
<dbReference type="Pfam" id="PF00296">
    <property type="entry name" value="Bac_luciferase"/>
    <property type="match status" value="1"/>
</dbReference>
<comment type="similarity">
    <text evidence="1">Belongs to the NtaA/SnaA/DszA monooxygenase family.</text>
</comment>
<dbReference type="SUPFAM" id="SSF51679">
    <property type="entry name" value="Bacterial luciferase-like"/>
    <property type="match status" value="1"/>
</dbReference>
<organism evidence="3 4">
    <name type="scientific">Ceratocystis fimbriata CBS 114723</name>
    <dbReference type="NCBI Taxonomy" id="1035309"/>
    <lineage>
        <taxon>Eukaryota</taxon>
        <taxon>Fungi</taxon>
        <taxon>Dikarya</taxon>
        <taxon>Ascomycota</taxon>
        <taxon>Pezizomycotina</taxon>
        <taxon>Sordariomycetes</taxon>
        <taxon>Hypocreomycetidae</taxon>
        <taxon>Microascales</taxon>
        <taxon>Ceratocystidaceae</taxon>
        <taxon>Ceratocystis</taxon>
    </lineage>
</organism>
<comment type="caution">
    <text evidence="3">The sequence shown here is derived from an EMBL/GenBank/DDBJ whole genome shotgun (WGS) entry which is preliminary data.</text>
</comment>
<dbReference type="EMBL" id="APWK03000006">
    <property type="protein sequence ID" value="PHH55921.1"/>
    <property type="molecule type" value="Genomic_DNA"/>
</dbReference>
<dbReference type="GO" id="GO:0016705">
    <property type="term" value="F:oxidoreductase activity, acting on paired donors, with incorporation or reduction of molecular oxygen"/>
    <property type="evidence" value="ECO:0007669"/>
    <property type="project" value="InterPro"/>
</dbReference>
<reference evidence="3 4" key="2">
    <citation type="journal article" date="2013" name="IMA Fungus">
        <title>IMA Genome-F 1: Ceratocystis fimbriata: Draft nuclear genome sequence for the plant pathogen, Ceratocystis fimbriata.</title>
        <authorList>
            <person name="Wilken P.M."/>
            <person name="Steenkamp E.T."/>
            <person name="Wingfield M.J."/>
            <person name="de Beer Z.W."/>
            <person name="Wingfield B.D."/>
        </authorList>
    </citation>
    <scope>NUCLEOTIDE SEQUENCE [LARGE SCALE GENOMIC DNA]</scope>
    <source>
        <strain evidence="3 4">CBS 114723</strain>
    </source>
</reference>
<name>A0A2C5XKS5_9PEZI</name>
<dbReference type="PIRSF" id="PIRSF000337">
    <property type="entry name" value="NTA_MOA"/>
    <property type="match status" value="1"/>
</dbReference>
<dbReference type="InterPro" id="IPR051260">
    <property type="entry name" value="Diverse_substr_monoxygenases"/>
</dbReference>
<sequence>MPTTAHDTPARQKRRILLNATDMLAPSHLNFGQWRRPEDCGASKRRSLSYWTDLAKTLERGDITALILDDVFGQNDTHGANSEPAIRTGCQFPIGDPTIPVAAMAAVTKSISFIVTASPFHEAPTITARRFSTIDHLTGGRFGWNVTTQLNASTARSLGLPVIDSEKVHEVASECLDVLYKLWEGSWADDALNEDVGNEIYSDPTRIRWIQHASKSFHINTPHMLDPSPQRTPFLMHTGATAIDFAAKHAEAITLSALSPHTLAPRVIALRHAAARHGRDPRCLKIFAMLAPILGSTDAEAQAKFARAMGFTSIEGGLVFYSSVTGVNFSQLSLDNETSGGGNNDVFVGGTSRTPKWTPQNLGKLMAVGGNGAVAVGSAQRVADTMEEWVQIADIDGFNISAVVTPGSFEDVVDLLVPELQLRGLYPKRQENGTLRERVYGMGQKYLRNDHYGSTLKFTDS</sequence>
<keyword evidence="4" id="KW-1185">Reference proteome</keyword>
<dbReference type="OrthoDB" id="8922241at2759"/>
<dbReference type="PANTHER" id="PTHR30011:SF30">
    <property type="entry name" value="XENOBIOTIC COMPOUND MONOOXYGENASE, DSZA FAMILY (AFU_ORTHOLOGUE AFUA_6G01920)"/>
    <property type="match status" value="1"/>
</dbReference>
<dbReference type="InterPro" id="IPR016215">
    <property type="entry name" value="NTA_MOA"/>
</dbReference>
<dbReference type="InterPro" id="IPR011251">
    <property type="entry name" value="Luciferase-like_dom"/>
</dbReference>
<dbReference type="GO" id="GO:0004497">
    <property type="term" value="F:monooxygenase activity"/>
    <property type="evidence" value="ECO:0007669"/>
    <property type="project" value="UniProtKB-KW"/>
</dbReference>
<evidence type="ECO:0000256" key="1">
    <source>
        <dbReference type="ARBA" id="ARBA00033748"/>
    </source>
</evidence>
<dbReference type="InterPro" id="IPR036661">
    <property type="entry name" value="Luciferase-like_sf"/>
</dbReference>
<keyword evidence="3" id="KW-0503">Monooxygenase</keyword>
<accession>A0A2C5XKS5</accession>
<reference evidence="3 4" key="1">
    <citation type="journal article" date="2013" name="Fungal Biol.">
        <title>Analysis of microsatellite markers in the genome of the plant pathogen Ceratocystis fimbriata.</title>
        <authorList>
            <person name="Simpson M.C."/>
            <person name="Wilken P.M."/>
            <person name="Coetzee M.P."/>
            <person name="Wingfield M.J."/>
            <person name="Wingfield B.D."/>
        </authorList>
    </citation>
    <scope>NUCLEOTIDE SEQUENCE [LARGE SCALE GENOMIC DNA]</scope>
    <source>
        <strain evidence="3 4">CBS 114723</strain>
    </source>
</reference>
<dbReference type="PANTHER" id="PTHR30011">
    <property type="entry name" value="ALKANESULFONATE MONOOXYGENASE-RELATED"/>
    <property type="match status" value="1"/>
</dbReference>
<dbReference type="STRING" id="1035309.A0A2C5XKS5"/>
<gene>
    <name evidence="3" type="primary">dmoA</name>
    <name evidence="3" type="ORF">CFIMG_001195RA</name>
</gene>
<proteinExistence type="inferred from homology"/>
<protein>
    <submittedName>
        <fullName evidence="3">Dimethyl-sulfide monooxygenase</fullName>
    </submittedName>
</protein>
<feature type="domain" description="Luciferase-like" evidence="2">
    <location>
        <begin position="47"/>
        <end position="392"/>
    </location>
</feature>
<evidence type="ECO:0000259" key="2">
    <source>
        <dbReference type="Pfam" id="PF00296"/>
    </source>
</evidence>
<evidence type="ECO:0000313" key="4">
    <source>
        <dbReference type="Proteomes" id="UP000222788"/>
    </source>
</evidence>
<dbReference type="NCBIfam" id="TIGR03860">
    <property type="entry name" value="FMN_nitrolo"/>
    <property type="match status" value="1"/>
</dbReference>
<dbReference type="AlphaFoldDB" id="A0A2C5XKS5"/>